<sequence length="163" mass="18547">MFITLLTHATELDKTSNTGQLVLSAFAQQRAANCQRIIWQRKQPDAELLLRINAMPSALLYPAPNGQAPILLQEPRHTPLPEHIILLDATWQQARKMYNHSPYLHALAHIELKPDVPSQYRLRRNQQEYGLCTSECVAALLRRANHTALAEQLDTELALKQAR</sequence>
<evidence type="ECO:0000256" key="4">
    <source>
        <dbReference type="ARBA" id="ARBA00022694"/>
    </source>
</evidence>
<proteinExistence type="predicted"/>
<dbReference type="SMART" id="SM01144">
    <property type="entry name" value="DTW"/>
    <property type="match status" value="1"/>
</dbReference>
<keyword evidence="4" id="KW-0819">tRNA processing</keyword>
<gene>
    <name evidence="6" type="ORF">ACFOEB_03405</name>
</gene>
<dbReference type="RefSeq" id="WP_382414385.1">
    <property type="nucleotide sequence ID" value="NZ_AP031500.1"/>
</dbReference>
<dbReference type="EMBL" id="JBHRTL010000004">
    <property type="protein sequence ID" value="MFC3154236.1"/>
    <property type="molecule type" value="Genomic_DNA"/>
</dbReference>
<dbReference type="PANTHER" id="PTHR21392:SF1">
    <property type="entry name" value="TRNA-URIDINE AMINOCARBOXYPROPYLTRANSFERASE"/>
    <property type="match status" value="1"/>
</dbReference>
<dbReference type="EC" id="2.5.1.25" evidence="1"/>
<evidence type="ECO:0000259" key="5">
    <source>
        <dbReference type="SMART" id="SM01144"/>
    </source>
</evidence>
<comment type="caution">
    <text evidence="6">The sequence shown here is derived from an EMBL/GenBank/DDBJ whole genome shotgun (WGS) entry which is preliminary data.</text>
</comment>
<keyword evidence="7" id="KW-1185">Reference proteome</keyword>
<dbReference type="InterPro" id="IPR039262">
    <property type="entry name" value="DTWD2/TAPT"/>
</dbReference>
<evidence type="ECO:0000256" key="3">
    <source>
        <dbReference type="ARBA" id="ARBA00022691"/>
    </source>
</evidence>
<reference evidence="7" key="1">
    <citation type="journal article" date="2019" name="Int. J. Syst. Evol. Microbiol.">
        <title>The Global Catalogue of Microorganisms (GCM) 10K type strain sequencing project: providing services to taxonomists for standard genome sequencing and annotation.</title>
        <authorList>
            <consortium name="The Broad Institute Genomics Platform"/>
            <consortium name="The Broad Institute Genome Sequencing Center for Infectious Disease"/>
            <person name="Wu L."/>
            <person name="Ma J."/>
        </authorList>
    </citation>
    <scope>NUCLEOTIDE SEQUENCE [LARGE SCALE GENOMIC DNA]</scope>
    <source>
        <strain evidence="7">KCTC 52141</strain>
    </source>
</reference>
<evidence type="ECO:0000313" key="7">
    <source>
        <dbReference type="Proteomes" id="UP001595548"/>
    </source>
</evidence>
<keyword evidence="2" id="KW-0808">Transferase</keyword>
<accession>A0ABV7HNM6</accession>
<dbReference type="InterPro" id="IPR005636">
    <property type="entry name" value="DTW"/>
</dbReference>
<dbReference type="PANTHER" id="PTHR21392">
    <property type="entry name" value="TRNA-URIDINE AMINOCARBOXYPROPYLTRANSFERASE 2"/>
    <property type="match status" value="1"/>
</dbReference>
<keyword evidence="3" id="KW-0949">S-adenosyl-L-methionine</keyword>
<evidence type="ECO:0000256" key="1">
    <source>
        <dbReference type="ARBA" id="ARBA00012386"/>
    </source>
</evidence>
<organism evidence="6 7">
    <name type="scientific">Gilvimarinus japonicus</name>
    <dbReference type="NCBI Taxonomy" id="1796469"/>
    <lineage>
        <taxon>Bacteria</taxon>
        <taxon>Pseudomonadati</taxon>
        <taxon>Pseudomonadota</taxon>
        <taxon>Gammaproteobacteria</taxon>
        <taxon>Cellvibrionales</taxon>
        <taxon>Cellvibrionaceae</taxon>
        <taxon>Gilvimarinus</taxon>
    </lineage>
</organism>
<evidence type="ECO:0000256" key="2">
    <source>
        <dbReference type="ARBA" id="ARBA00022679"/>
    </source>
</evidence>
<dbReference type="Pfam" id="PF03942">
    <property type="entry name" value="DTW"/>
    <property type="match status" value="1"/>
</dbReference>
<name>A0ABV7HNM6_9GAMM</name>
<dbReference type="Proteomes" id="UP001595548">
    <property type="component" value="Unassembled WGS sequence"/>
</dbReference>
<protein>
    <recommendedName>
        <fullName evidence="1">tRNA-uridine aminocarboxypropyltransferase</fullName>
        <ecNumber evidence="1">2.5.1.25</ecNumber>
    </recommendedName>
</protein>
<feature type="domain" description="DTW" evidence="5">
    <location>
        <begin position="1"/>
        <end position="163"/>
    </location>
</feature>
<evidence type="ECO:0000313" key="6">
    <source>
        <dbReference type="EMBL" id="MFC3154236.1"/>
    </source>
</evidence>